<evidence type="ECO:0000256" key="3">
    <source>
        <dbReference type="ARBA" id="ARBA00022989"/>
    </source>
</evidence>
<evidence type="ECO:0000256" key="6">
    <source>
        <dbReference type="SAM" id="SignalP"/>
    </source>
</evidence>
<keyword evidence="9" id="KW-1185">Reference proteome</keyword>
<evidence type="ECO:0000256" key="5">
    <source>
        <dbReference type="ARBA" id="ARBA00037847"/>
    </source>
</evidence>
<sequence>MKLGYVLLLAYLINNVAAWDSEQLEVFDVVDEVKQNFYDLLNISQDASSSVIRSAFRSLSLKLHPDKKFGRRYVRTIP</sequence>
<feature type="chain" id="PRO_5043698425" description="J domain-containing protein" evidence="6">
    <location>
        <begin position="19"/>
        <end position="78"/>
    </location>
</feature>
<evidence type="ECO:0000256" key="4">
    <source>
        <dbReference type="ARBA" id="ARBA00023136"/>
    </source>
</evidence>
<dbReference type="CDD" id="cd06257">
    <property type="entry name" value="DnaJ"/>
    <property type="match status" value="1"/>
</dbReference>
<evidence type="ECO:0000256" key="1">
    <source>
        <dbReference type="ARBA" id="ARBA00022692"/>
    </source>
</evidence>
<feature type="domain" description="J" evidence="7">
    <location>
        <begin position="36"/>
        <end position="78"/>
    </location>
</feature>
<dbReference type="InterPro" id="IPR036869">
    <property type="entry name" value="J_dom_sf"/>
</dbReference>
<dbReference type="InterPro" id="IPR001623">
    <property type="entry name" value="DnaJ_domain"/>
</dbReference>
<keyword evidence="2 6" id="KW-0732">Signal</keyword>
<gene>
    <name evidence="8" type="ORF">NQ318_003956</name>
</gene>
<keyword evidence="4" id="KW-0472">Membrane</keyword>
<reference evidence="8" key="1">
    <citation type="journal article" date="2023" name="Insect Mol. Biol.">
        <title>Genome sequencing provides insights into the evolution of gene families encoding plant cell wall-degrading enzymes in longhorned beetles.</title>
        <authorList>
            <person name="Shin N.R."/>
            <person name="Okamura Y."/>
            <person name="Kirsch R."/>
            <person name="Pauchet Y."/>
        </authorList>
    </citation>
    <scope>NUCLEOTIDE SEQUENCE</scope>
    <source>
        <strain evidence="8">AMC_N1</strain>
    </source>
</reference>
<dbReference type="Proteomes" id="UP001162162">
    <property type="component" value="Unassembled WGS sequence"/>
</dbReference>
<evidence type="ECO:0000313" key="9">
    <source>
        <dbReference type="Proteomes" id="UP001162162"/>
    </source>
</evidence>
<name>A0AAV8Z9U9_9CUCU</name>
<feature type="signal peptide" evidence="6">
    <location>
        <begin position="1"/>
        <end position="18"/>
    </location>
</feature>
<dbReference type="InterPro" id="IPR052606">
    <property type="entry name" value="DnaJ_domain_protein"/>
</dbReference>
<dbReference type="EMBL" id="JAPWTK010000009">
    <property type="protein sequence ID" value="KAJ8960231.1"/>
    <property type="molecule type" value="Genomic_DNA"/>
</dbReference>
<protein>
    <recommendedName>
        <fullName evidence="7">J domain-containing protein</fullName>
    </recommendedName>
</protein>
<comment type="subcellular location">
    <subcellularLocation>
        <location evidence="5">Endomembrane system</location>
        <topology evidence="5">Single-pass membrane protein</topology>
    </subcellularLocation>
</comment>
<keyword evidence="3" id="KW-1133">Transmembrane helix</keyword>
<dbReference type="PANTHER" id="PTHR44653:SF2">
    <property type="entry name" value="DNAJ HOMOLOG SUBFAMILY C MEMBER 1"/>
    <property type="match status" value="1"/>
</dbReference>
<organism evidence="8 9">
    <name type="scientific">Aromia moschata</name>
    <dbReference type="NCBI Taxonomy" id="1265417"/>
    <lineage>
        <taxon>Eukaryota</taxon>
        <taxon>Metazoa</taxon>
        <taxon>Ecdysozoa</taxon>
        <taxon>Arthropoda</taxon>
        <taxon>Hexapoda</taxon>
        <taxon>Insecta</taxon>
        <taxon>Pterygota</taxon>
        <taxon>Neoptera</taxon>
        <taxon>Endopterygota</taxon>
        <taxon>Coleoptera</taxon>
        <taxon>Polyphaga</taxon>
        <taxon>Cucujiformia</taxon>
        <taxon>Chrysomeloidea</taxon>
        <taxon>Cerambycidae</taxon>
        <taxon>Cerambycinae</taxon>
        <taxon>Callichromatini</taxon>
        <taxon>Aromia</taxon>
    </lineage>
</organism>
<dbReference type="GO" id="GO:0012505">
    <property type="term" value="C:endomembrane system"/>
    <property type="evidence" value="ECO:0007669"/>
    <property type="project" value="UniProtKB-SubCell"/>
</dbReference>
<evidence type="ECO:0000313" key="8">
    <source>
        <dbReference type="EMBL" id="KAJ8960231.1"/>
    </source>
</evidence>
<dbReference type="Pfam" id="PF00226">
    <property type="entry name" value="DnaJ"/>
    <property type="match status" value="1"/>
</dbReference>
<dbReference type="AlphaFoldDB" id="A0AAV8Z9U9"/>
<dbReference type="PRINTS" id="PR00625">
    <property type="entry name" value="JDOMAIN"/>
</dbReference>
<accession>A0AAV8Z9U9</accession>
<evidence type="ECO:0000259" key="7">
    <source>
        <dbReference type="PROSITE" id="PS50076"/>
    </source>
</evidence>
<dbReference type="SUPFAM" id="SSF46565">
    <property type="entry name" value="Chaperone J-domain"/>
    <property type="match status" value="1"/>
</dbReference>
<keyword evidence="1" id="KW-0812">Transmembrane</keyword>
<comment type="caution">
    <text evidence="8">The sequence shown here is derived from an EMBL/GenBank/DDBJ whole genome shotgun (WGS) entry which is preliminary data.</text>
</comment>
<evidence type="ECO:0000256" key="2">
    <source>
        <dbReference type="ARBA" id="ARBA00022729"/>
    </source>
</evidence>
<proteinExistence type="predicted"/>
<dbReference type="PROSITE" id="PS50076">
    <property type="entry name" value="DNAJ_2"/>
    <property type="match status" value="1"/>
</dbReference>
<dbReference type="PANTHER" id="PTHR44653">
    <property type="entry name" value="DNAJ HOMOLOG SUBFAMILY C MEMBER 1"/>
    <property type="match status" value="1"/>
</dbReference>
<dbReference type="Gene3D" id="1.10.287.110">
    <property type="entry name" value="DnaJ domain"/>
    <property type="match status" value="1"/>
</dbReference>